<evidence type="ECO:0000313" key="3">
    <source>
        <dbReference type="Proteomes" id="UP001163046"/>
    </source>
</evidence>
<gene>
    <name evidence="2" type="ORF">OS493_013124</name>
</gene>
<protein>
    <recommendedName>
        <fullName evidence="1">F-box domain-containing protein</fullName>
    </recommendedName>
</protein>
<accession>A0A9W9YPY7</accession>
<keyword evidence="3" id="KW-1185">Reference proteome</keyword>
<sequence length="191" mass="21838">MELLDDLVLRHIISFLDPEDIVRLGRTSRRMYSLTPRVILTTEVWKGEDFHVSAAIVCPSELYFDGPVLCSSVKKLTMSVIWKDQGWGNKKGEIFMKLMRPDARCLPSPKSTLALSPPEREPIEIAEHRQLFGIAEHYRKRAQTVISDHPVVSKARSGDFYRFMRYVGCGGGHQLDVKDFRVVATVCRVIY</sequence>
<dbReference type="InterPro" id="IPR036047">
    <property type="entry name" value="F-box-like_dom_sf"/>
</dbReference>
<reference evidence="2" key="1">
    <citation type="submission" date="2023-01" db="EMBL/GenBank/DDBJ databases">
        <title>Genome assembly of the deep-sea coral Lophelia pertusa.</title>
        <authorList>
            <person name="Herrera S."/>
            <person name="Cordes E."/>
        </authorList>
    </citation>
    <scope>NUCLEOTIDE SEQUENCE</scope>
    <source>
        <strain evidence="2">USNM1676648</strain>
        <tissue evidence="2">Polyp</tissue>
    </source>
</reference>
<evidence type="ECO:0000313" key="2">
    <source>
        <dbReference type="EMBL" id="KAJ7362036.1"/>
    </source>
</evidence>
<dbReference type="Proteomes" id="UP001163046">
    <property type="component" value="Unassembled WGS sequence"/>
</dbReference>
<dbReference type="OrthoDB" id="5959891at2759"/>
<name>A0A9W9YPY7_9CNID</name>
<comment type="caution">
    <text evidence="2">The sequence shown here is derived from an EMBL/GenBank/DDBJ whole genome shotgun (WGS) entry which is preliminary data.</text>
</comment>
<dbReference type="CDD" id="cd09917">
    <property type="entry name" value="F-box_SF"/>
    <property type="match status" value="1"/>
</dbReference>
<dbReference type="EMBL" id="MU827307">
    <property type="protein sequence ID" value="KAJ7362036.1"/>
    <property type="molecule type" value="Genomic_DNA"/>
</dbReference>
<dbReference type="AlphaFoldDB" id="A0A9W9YPY7"/>
<dbReference type="SUPFAM" id="SSF81383">
    <property type="entry name" value="F-box domain"/>
    <property type="match status" value="1"/>
</dbReference>
<dbReference type="InterPro" id="IPR001810">
    <property type="entry name" value="F-box_dom"/>
</dbReference>
<organism evidence="2 3">
    <name type="scientific">Desmophyllum pertusum</name>
    <dbReference type="NCBI Taxonomy" id="174260"/>
    <lineage>
        <taxon>Eukaryota</taxon>
        <taxon>Metazoa</taxon>
        <taxon>Cnidaria</taxon>
        <taxon>Anthozoa</taxon>
        <taxon>Hexacorallia</taxon>
        <taxon>Scleractinia</taxon>
        <taxon>Caryophylliina</taxon>
        <taxon>Caryophylliidae</taxon>
        <taxon>Desmophyllum</taxon>
    </lineage>
</organism>
<dbReference type="PROSITE" id="PS50181">
    <property type="entry name" value="FBOX"/>
    <property type="match status" value="1"/>
</dbReference>
<feature type="domain" description="F-box" evidence="1">
    <location>
        <begin position="1"/>
        <end position="48"/>
    </location>
</feature>
<proteinExistence type="predicted"/>
<evidence type="ECO:0000259" key="1">
    <source>
        <dbReference type="PROSITE" id="PS50181"/>
    </source>
</evidence>
<dbReference type="Pfam" id="PF00646">
    <property type="entry name" value="F-box"/>
    <property type="match status" value="1"/>
</dbReference>